<dbReference type="AlphaFoldDB" id="A0A1U7N2N0"/>
<keyword evidence="4" id="KW-1185">Reference proteome</keyword>
<evidence type="ECO:0000256" key="1">
    <source>
        <dbReference type="ARBA" id="ARBA00022723"/>
    </source>
</evidence>
<feature type="domain" description="Cupin type-2" evidence="2">
    <location>
        <begin position="37"/>
        <end position="106"/>
    </location>
</feature>
<organism evidence="3 4">
    <name type="scientific">Moorena bouillonii PNG</name>
    <dbReference type="NCBI Taxonomy" id="568701"/>
    <lineage>
        <taxon>Bacteria</taxon>
        <taxon>Bacillati</taxon>
        <taxon>Cyanobacteriota</taxon>
        <taxon>Cyanophyceae</taxon>
        <taxon>Coleofasciculales</taxon>
        <taxon>Coleofasciculaceae</taxon>
        <taxon>Moorena</taxon>
    </lineage>
</organism>
<dbReference type="RefSeq" id="WP_075900265.1">
    <property type="nucleotide sequence ID" value="NZ_MKZS01000001.1"/>
</dbReference>
<gene>
    <name evidence="3" type="ORF">BJP37_15490</name>
</gene>
<keyword evidence="1" id="KW-0479">Metal-binding</keyword>
<evidence type="ECO:0000313" key="3">
    <source>
        <dbReference type="EMBL" id="OLT60217.1"/>
    </source>
</evidence>
<evidence type="ECO:0000313" key="4">
    <source>
        <dbReference type="Proteomes" id="UP000186657"/>
    </source>
</evidence>
<accession>A0A1U7N2N0</accession>
<reference evidence="3 4" key="1">
    <citation type="submission" date="2016-10" db="EMBL/GenBank/DDBJ databases">
        <title>Comparative genomics uncovers the prolific and rare metabolic potential of the cyanobacterial genus Moorea.</title>
        <authorList>
            <person name="Leao T."/>
            <person name="Castelao G."/>
            <person name="Korobeynikov A."/>
            <person name="Monroe E.A."/>
            <person name="Podell S."/>
            <person name="Glukhov E."/>
            <person name="Allen E."/>
            <person name="Gerwick W.H."/>
            <person name="Gerwick L."/>
        </authorList>
    </citation>
    <scope>NUCLEOTIDE SEQUENCE [LARGE SCALE GENOMIC DNA]</scope>
    <source>
        <strain evidence="3 4">PNG5-198</strain>
    </source>
</reference>
<dbReference type="InterPro" id="IPR011051">
    <property type="entry name" value="RmlC_Cupin_sf"/>
</dbReference>
<dbReference type="EMBL" id="MKZS01000001">
    <property type="protein sequence ID" value="OLT60217.1"/>
    <property type="molecule type" value="Genomic_DNA"/>
</dbReference>
<name>A0A1U7N2N0_9CYAN</name>
<dbReference type="InterPro" id="IPR051610">
    <property type="entry name" value="GPI/OXD"/>
</dbReference>
<dbReference type="Proteomes" id="UP000186657">
    <property type="component" value="Unassembled WGS sequence"/>
</dbReference>
<dbReference type="Gene3D" id="2.60.120.10">
    <property type="entry name" value="Jelly Rolls"/>
    <property type="match status" value="1"/>
</dbReference>
<comment type="caution">
    <text evidence="3">The sequence shown here is derived from an EMBL/GenBank/DDBJ whole genome shotgun (WGS) entry which is preliminary data.</text>
</comment>
<dbReference type="PANTHER" id="PTHR35848:SF6">
    <property type="entry name" value="CUPIN TYPE-2 DOMAIN-CONTAINING PROTEIN"/>
    <property type="match status" value="1"/>
</dbReference>
<dbReference type="InterPro" id="IPR014710">
    <property type="entry name" value="RmlC-like_jellyroll"/>
</dbReference>
<dbReference type="InterPro" id="IPR013096">
    <property type="entry name" value="Cupin_2"/>
</dbReference>
<dbReference type="SUPFAM" id="SSF51182">
    <property type="entry name" value="RmlC-like cupins"/>
    <property type="match status" value="1"/>
</dbReference>
<dbReference type="Pfam" id="PF07883">
    <property type="entry name" value="Cupin_2"/>
    <property type="match status" value="1"/>
</dbReference>
<dbReference type="GO" id="GO:0046872">
    <property type="term" value="F:metal ion binding"/>
    <property type="evidence" value="ECO:0007669"/>
    <property type="project" value="UniProtKB-KW"/>
</dbReference>
<proteinExistence type="predicted"/>
<sequence>MHTHYPVDLATEFATRERCHIVELFNHSANPDLSIARCRVEPGVTTELHALAGISEVYVVLEGEGRMEDGETDGRMIGPLDSVVIPPETPQRIVNTGSEDLIFLAICSGHFTPEAYIALEGPPVDETAMRPPKP</sequence>
<protein>
    <recommendedName>
        <fullName evidence="2">Cupin type-2 domain-containing protein</fullName>
    </recommendedName>
</protein>
<dbReference type="CDD" id="cd02214">
    <property type="entry name" value="cupin_MJ1618"/>
    <property type="match status" value="1"/>
</dbReference>
<evidence type="ECO:0000259" key="2">
    <source>
        <dbReference type="Pfam" id="PF07883"/>
    </source>
</evidence>
<dbReference type="PANTHER" id="PTHR35848">
    <property type="entry name" value="OXALATE-BINDING PROTEIN"/>
    <property type="match status" value="1"/>
</dbReference>